<dbReference type="EMBL" id="JBJDQH010000009">
    <property type="protein sequence ID" value="MFK4268593.1"/>
    <property type="molecule type" value="Genomic_DNA"/>
</dbReference>
<dbReference type="CDD" id="cd01392">
    <property type="entry name" value="HTH_LacI"/>
    <property type="match status" value="1"/>
</dbReference>
<evidence type="ECO:0000256" key="3">
    <source>
        <dbReference type="ARBA" id="ARBA00023163"/>
    </source>
</evidence>
<dbReference type="InterPro" id="IPR028082">
    <property type="entry name" value="Peripla_BP_I"/>
</dbReference>
<dbReference type="Gene3D" id="3.40.50.2300">
    <property type="match status" value="2"/>
</dbReference>
<feature type="domain" description="HTH lacI-type" evidence="4">
    <location>
        <begin position="3"/>
        <end position="57"/>
    </location>
</feature>
<dbReference type="SUPFAM" id="SSF53822">
    <property type="entry name" value="Periplasmic binding protein-like I"/>
    <property type="match status" value="1"/>
</dbReference>
<gene>
    <name evidence="5" type="ORF">ACI2L5_27135</name>
</gene>
<proteinExistence type="predicted"/>
<comment type="caution">
    <text evidence="5">The sequence shown here is derived from an EMBL/GenBank/DDBJ whole genome shotgun (WGS) entry which is preliminary data.</text>
</comment>
<dbReference type="SUPFAM" id="SSF47413">
    <property type="entry name" value="lambda repressor-like DNA-binding domains"/>
    <property type="match status" value="1"/>
</dbReference>
<dbReference type="PANTHER" id="PTHR30146:SF138">
    <property type="entry name" value="TRANSCRIPTIONAL REGULATORY PROTEIN"/>
    <property type="match status" value="1"/>
</dbReference>
<evidence type="ECO:0000313" key="6">
    <source>
        <dbReference type="Proteomes" id="UP001620295"/>
    </source>
</evidence>
<dbReference type="PROSITE" id="PS50932">
    <property type="entry name" value="HTH_LACI_2"/>
    <property type="match status" value="1"/>
</dbReference>
<organism evidence="5 6">
    <name type="scientific">Streptomyces milbemycinicus</name>
    <dbReference type="NCBI Taxonomy" id="476552"/>
    <lineage>
        <taxon>Bacteria</taxon>
        <taxon>Bacillati</taxon>
        <taxon>Actinomycetota</taxon>
        <taxon>Actinomycetes</taxon>
        <taxon>Kitasatosporales</taxon>
        <taxon>Streptomycetaceae</taxon>
        <taxon>Streptomyces</taxon>
    </lineage>
</organism>
<reference evidence="5 6" key="1">
    <citation type="submission" date="2024-11" db="EMBL/GenBank/DDBJ databases">
        <title>The Natural Products Discovery Center: Release of the First 8490 Sequenced Strains for Exploring Actinobacteria Biosynthetic Diversity.</title>
        <authorList>
            <person name="Kalkreuter E."/>
            <person name="Kautsar S.A."/>
            <person name="Yang D."/>
            <person name="Bader C.D."/>
            <person name="Teijaro C.N."/>
            <person name="Fluegel L."/>
            <person name="Davis C.M."/>
            <person name="Simpson J.R."/>
            <person name="Lauterbach L."/>
            <person name="Steele A.D."/>
            <person name="Gui C."/>
            <person name="Meng S."/>
            <person name="Li G."/>
            <person name="Viehrig K."/>
            <person name="Ye F."/>
            <person name="Su P."/>
            <person name="Kiefer A.F."/>
            <person name="Nichols A."/>
            <person name="Cepeda A.J."/>
            <person name="Yan W."/>
            <person name="Fan B."/>
            <person name="Jiang Y."/>
            <person name="Adhikari A."/>
            <person name="Zheng C.-J."/>
            <person name="Schuster L."/>
            <person name="Cowan T.M."/>
            <person name="Smanski M.J."/>
            <person name="Chevrette M.G."/>
            <person name="De Carvalho L.P.S."/>
            <person name="Shen B."/>
        </authorList>
    </citation>
    <scope>NUCLEOTIDE SEQUENCE [LARGE SCALE GENOMIC DNA]</scope>
    <source>
        <strain evidence="5 6">NPDC020863</strain>
    </source>
</reference>
<evidence type="ECO:0000313" key="5">
    <source>
        <dbReference type="EMBL" id="MFK4268593.1"/>
    </source>
</evidence>
<dbReference type="InterPro" id="IPR000843">
    <property type="entry name" value="HTH_LacI"/>
</dbReference>
<dbReference type="GO" id="GO:0003677">
    <property type="term" value="F:DNA binding"/>
    <property type="evidence" value="ECO:0007669"/>
    <property type="project" value="UniProtKB-KW"/>
</dbReference>
<dbReference type="RefSeq" id="WP_404747332.1">
    <property type="nucleotide sequence ID" value="NZ_JBJDQH010000009.1"/>
</dbReference>
<dbReference type="PROSITE" id="PS00356">
    <property type="entry name" value="HTH_LACI_1"/>
    <property type="match status" value="1"/>
</dbReference>
<name>A0ABW8LRQ0_9ACTN</name>
<dbReference type="Pfam" id="PF13377">
    <property type="entry name" value="Peripla_BP_3"/>
    <property type="match status" value="1"/>
</dbReference>
<evidence type="ECO:0000256" key="2">
    <source>
        <dbReference type="ARBA" id="ARBA00023125"/>
    </source>
</evidence>
<keyword evidence="2 5" id="KW-0238">DNA-binding</keyword>
<sequence length="337" mass="34950">MQVTIRDVAKASGVSPSTVSRALAPGGAVSPVTRERVRAAADRLGYQPNQAARGLITGRTGHLGVIVPDLLNPFFADICKGVQARARGLGLTVFVSDTERDEGLELDAIRTLAPQVDGIVLCSPHLSGEELGSLGDFTDKPIVLLHRKEPGFGCVTADLVEGMTDALTHLHALGHRRIAYVGGPRSSWAARERAAGVEAVAASGLVEIVQVGSVAPHFDGGVTGAADVVLASGASAVLAFDDIVAFGLISRFTVRGVRVPEEMSVVGCDDIALSGMAAPPLTTVSVPKAHGARAAVDLLCRILATPAAEGEQPPQRVLLTHLVVRGSTAALDRRQRA</sequence>
<dbReference type="Proteomes" id="UP001620295">
    <property type="component" value="Unassembled WGS sequence"/>
</dbReference>
<dbReference type="CDD" id="cd06267">
    <property type="entry name" value="PBP1_LacI_sugar_binding-like"/>
    <property type="match status" value="1"/>
</dbReference>
<dbReference type="Gene3D" id="1.10.260.40">
    <property type="entry name" value="lambda repressor-like DNA-binding domains"/>
    <property type="match status" value="1"/>
</dbReference>
<evidence type="ECO:0000259" key="4">
    <source>
        <dbReference type="PROSITE" id="PS50932"/>
    </source>
</evidence>
<protein>
    <submittedName>
        <fullName evidence="5">LacI family DNA-binding transcriptional regulator</fullName>
    </submittedName>
</protein>
<keyword evidence="6" id="KW-1185">Reference proteome</keyword>
<keyword evidence="3" id="KW-0804">Transcription</keyword>
<evidence type="ECO:0000256" key="1">
    <source>
        <dbReference type="ARBA" id="ARBA00023015"/>
    </source>
</evidence>
<keyword evidence="1" id="KW-0805">Transcription regulation</keyword>
<dbReference type="SMART" id="SM00354">
    <property type="entry name" value="HTH_LACI"/>
    <property type="match status" value="1"/>
</dbReference>
<dbReference type="InterPro" id="IPR046335">
    <property type="entry name" value="LacI/GalR-like_sensor"/>
</dbReference>
<dbReference type="InterPro" id="IPR010982">
    <property type="entry name" value="Lambda_DNA-bd_dom_sf"/>
</dbReference>
<dbReference type="PANTHER" id="PTHR30146">
    <property type="entry name" value="LACI-RELATED TRANSCRIPTIONAL REPRESSOR"/>
    <property type="match status" value="1"/>
</dbReference>
<dbReference type="Pfam" id="PF00356">
    <property type="entry name" value="LacI"/>
    <property type="match status" value="1"/>
</dbReference>
<accession>A0ABW8LRQ0</accession>